<organism evidence="2 3">
    <name type="scientific">Liparis tanakae</name>
    <name type="common">Tanaka's snailfish</name>
    <dbReference type="NCBI Taxonomy" id="230148"/>
    <lineage>
        <taxon>Eukaryota</taxon>
        <taxon>Metazoa</taxon>
        <taxon>Chordata</taxon>
        <taxon>Craniata</taxon>
        <taxon>Vertebrata</taxon>
        <taxon>Euteleostomi</taxon>
        <taxon>Actinopterygii</taxon>
        <taxon>Neopterygii</taxon>
        <taxon>Teleostei</taxon>
        <taxon>Neoteleostei</taxon>
        <taxon>Acanthomorphata</taxon>
        <taxon>Eupercaria</taxon>
        <taxon>Perciformes</taxon>
        <taxon>Cottioidei</taxon>
        <taxon>Cottales</taxon>
        <taxon>Liparidae</taxon>
        <taxon>Liparis</taxon>
    </lineage>
</organism>
<protein>
    <submittedName>
        <fullName evidence="2">Uncharacterized protein</fullName>
    </submittedName>
</protein>
<name>A0A4Z2I8G5_9TELE</name>
<sequence length="107" mass="11933">MQLHGKPEFSHGQEEHFTRESGRIEFGHELESVSELPQPMSCDMTAQGSLTEAGSRQAGKFSTDTTPRSMELETTTGEEIHLHAAGDIQRFTSQRVPHATFPIPIRQ</sequence>
<dbReference type="AlphaFoldDB" id="A0A4Z2I8G5"/>
<evidence type="ECO:0000313" key="3">
    <source>
        <dbReference type="Proteomes" id="UP000314294"/>
    </source>
</evidence>
<feature type="region of interest" description="Disordered" evidence="1">
    <location>
        <begin position="36"/>
        <end position="69"/>
    </location>
</feature>
<keyword evidence="3" id="KW-1185">Reference proteome</keyword>
<comment type="caution">
    <text evidence="2">The sequence shown here is derived from an EMBL/GenBank/DDBJ whole genome shotgun (WGS) entry which is preliminary data.</text>
</comment>
<accession>A0A4Z2I8G5</accession>
<proteinExistence type="predicted"/>
<evidence type="ECO:0000313" key="2">
    <source>
        <dbReference type="EMBL" id="TNN74349.1"/>
    </source>
</evidence>
<gene>
    <name evidence="2" type="ORF">EYF80_015432</name>
</gene>
<evidence type="ECO:0000256" key="1">
    <source>
        <dbReference type="SAM" id="MobiDB-lite"/>
    </source>
</evidence>
<feature type="region of interest" description="Disordered" evidence="1">
    <location>
        <begin position="1"/>
        <end position="22"/>
    </location>
</feature>
<dbReference type="Proteomes" id="UP000314294">
    <property type="component" value="Unassembled WGS sequence"/>
</dbReference>
<reference evidence="2 3" key="1">
    <citation type="submission" date="2019-03" db="EMBL/GenBank/DDBJ databases">
        <title>First draft genome of Liparis tanakae, snailfish: a comprehensive survey of snailfish specific genes.</title>
        <authorList>
            <person name="Kim W."/>
            <person name="Song I."/>
            <person name="Jeong J.-H."/>
            <person name="Kim D."/>
            <person name="Kim S."/>
            <person name="Ryu S."/>
            <person name="Song J.Y."/>
            <person name="Lee S.K."/>
        </authorList>
    </citation>
    <scope>NUCLEOTIDE SEQUENCE [LARGE SCALE GENOMIC DNA]</scope>
    <source>
        <tissue evidence="2">Muscle</tissue>
    </source>
</reference>
<dbReference type="EMBL" id="SRLO01000115">
    <property type="protein sequence ID" value="TNN74349.1"/>
    <property type="molecule type" value="Genomic_DNA"/>
</dbReference>
<feature type="compositionally biased region" description="Polar residues" evidence="1">
    <location>
        <begin position="44"/>
        <end position="69"/>
    </location>
</feature>